<accession>A0A8S1JWX8</accession>
<dbReference type="EMBL" id="CAJJDM010000006">
    <property type="protein sequence ID" value="CAD8045130.1"/>
    <property type="molecule type" value="Genomic_DNA"/>
</dbReference>
<evidence type="ECO:0000313" key="2">
    <source>
        <dbReference type="Proteomes" id="UP000688137"/>
    </source>
</evidence>
<keyword evidence="2" id="KW-1185">Reference proteome</keyword>
<sequence length="107" mass="11801">MDWEPANRVTIILKQQNACQSQVLVKGCLSGQSLRIAFVIAGRGTIGNMLENSYQRWPPSECGMRKSMLSSKEDCLTDLGKQGMVGEQQGIVQLMSPLGFNNLQNIL</sequence>
<dbReference type="Proteomes" id="UP000688137">
    <property type="component" value="Unassembled WGS sequence"/>
</dbReference>
<organism evidence="1 2">
    <name type="scientific">Paramecium primaurelia</name>
    <dbReference type="NCBI Taxonomy" id="5886"/>
    <lineage>
        <taxon>Eukaryota</taxon>
        <taxon>Sar</taxon>
        <taxon>Alveolata</taxon>
        <taxon>Ciliophora</taxon>
        <taxon>Intramacronucleata</taxon>
        <taxon>Oligohymenophorea</taxon>
        <taxon>Peniculida</taxon>
        <taxon>Parameciidae</taxon>
        <taxon>Paramecium</taxon>
    </lineage>
</organism>
<gene>
    <name evidence="1" type="ORF">PPRIM_AZ9-3.1.T0090156</name>
</gene>
<evidence type="ECO:0000313" key="1">
    <source>
        <dbReference type="EMBL" id="CAD8045130.1"/>
    </source>
</evidence>
<name>A0A8S1JWX8_PARPR</name>
<dbReference type="AlphaFoldDB" id="A0A8S1JWX8"/>
<protein>
    <submittedName>
        <fullName evidence="1">Uncharacterized protein</fullName>
    </submittedName>
</protein>
<reference evidence="1" key="1">
    <citation type="submission" date="2021-01" db="EMBL/GenBank/DDBJ databases">
        <authorList>
            <consortium name="Genoscope - CEA"/>
            <person name="William W."/>
        </authorList>
    </citation>
    <scope>NUCLEOTIDE SEQUENCE</scope>
</reference>
<proteinExistence type="predicted"/>
<comment type="caution">
    <text evidence="1">The sequence shown here is derived from an EMBL/GenBank/DDBJ whole genome shotgun (WGS) entry which is preliminary data.</text>
</comment>